<evidence type="ECO:0000313" key="5">
    <source>
        <dbReference type="Proteomes" id="UP000465361"/>
    </source>
</evidence>
<proteinExistence type="predicted"/>
<dbReference type="SMART" id="SM00826">
    <property type="entry name" value="PKS_DH"/>
    <property type="match status" value="1"/>
</dbReference>
<accession>A0A7I9Y178</accession>
<feature type="domain" description="PKS/mFAS DH" evidence="3">
    <location>
        <begin position="1"/>
        <end position="256"/>
    </location>
</feature>
<dbReference type="Pfam" id="PF21089">
    <property type="entry name" value="PKS_DH_N"/>
    <property type="match status" value="1"/>
</dbReference>
<dbReference type="Proteomes" id="UP000465361">
    <property type="component" value="Unassembled WGS sequence"/>
</dbReference>
<name>A0A7I9Y178_9MYCO</name>
<dbReference type="PANTHER" id="PTHR43775:SF51">
    <property type="entry name" value="INACTIVE PHENOLPHTHIOCEROL SYNTHESIS POLYKETIDE SYNTHASE TYPE I PKS1-RELATED"/>
    <property type="match status" value="1"/>
</dbReference>
<dbReference type="InterPro" id="IPR050091">
    <property type="entry name" value="PKS_NRPS_Biosynth_Enz"/>
</dbReference>
<feature type="active site" description="Proton donor; for dehydratase activity" evidence="2">
    <location>
        <position position="178"/>
    </location>
</feature>
<evidence type="ECO:0000313" key="4">
    <source>
        <dbReference type="EMBL" id="GFG75806.1"/>
    </source>
</evidence>
<sequence>MTGRLSVAVQGWLADHAVSGVVVFPGAGFVELVIRAGDEVGCGVVEELTLAAPLVVPASGSVAVQVVVGAAEESGRRGVWVYSRVDADGAWVSHAEGVLRPGVVEPVADLSVWPPVGAAPVDVGDGYAGLAARGYGYGAAFRGLTALWRRGDEVFAEVALPEAAGGVGGFGVHPVLVDAALHALLMAGAEGAEGAVLVPFCWQGVSLHAAGASAVRVRVAPAGPSAVSIELADGLGLPVLSVAAMRARPVSAQQLRAAVSGVGPDRLFELVWSAVSAAAGAGGAVL</sequence>
<evidence type="ECO:0000256" key="2">
    <source>
        <dbReference type="PROSITE-ProRule" id="PRU01363"/>
    </source>
</evidence>
<dbReference type="Gene3D" id="3.10.129.110">
    <property type="entry name" value="Polyketide synthase dehydratase"/>
    <property type="match status" value="1"/>
</dbReference>
<evidence type="ECO:0000259" key="3">
    <source>
        <dbReference type="PROSITE" id="PS52019"/>
    </source>
</evidence>
<dbReference type="EMBL" id="BLKW01000004">
    <property type="protein sequence ID" value="GFG75806.1"/>
    <property type="molecule type" value="Genomic_DNA"/>
</dbReference>
<dbReference type="GO" id="GO:0006633">
    <property type="term" value="P:fatty acid biosynthetic process"/>
    <property type="evidence" value="ECO:0007669"/>
    <property type="project" value="TreeGrafter"/>
</dbReference>
<dbReference type="Pfam" id="PF14765">
    <property type="entry name" value="PS-DH"/>
    <property type="match status" value="1"/>
</dbReference>
<gene>
    <name evidence="4" type="ORF">MBOT_31710</name>
</gene>
<reference evidence="4 5" key="1">
    <citation type="journal article" date="2019" name="Emerg. Microbes Infect.">
        <title>Comprehensive subspecies identification of 175 nontuberculous mycobacteria species based on 7547 genomic profiles.</title>
        <authorList>
            <person name="Matsumoto Y."/>
            <person name="Kinjo T."/>
            <person name="Motooka D."/>
            <person name="Nabeya D."/>
            <person name="Jung N."/>
            <person name="Uechi K."/>
            <person name="Horii T."/>
            <person name="Iida T."/>
            <person name="Fujita J."/>
            <person name="Nakamura S."/>
        </authorList>
    </citation>
    <scope>NUCLEOTIDE SEQUENCE [LARGE SCALE GENOMIC DNA]</scope>
    <source>
        <strain evidence="4 5">JCM 17322</strain>
    </source>
</reference>
<dbReference type="GO" id="GO:0004312">
    <property type="term" value="F:fatty acid synthase activity"/>
    <property type="evidence" value="ECO:0007669"/>
    <property type="project" value="TreeGrafter"/>
</dbReference>
<comment type="caution">
    <text evidence="4">The sequence shown here is derived from an EMBL/GenBank/DDBJ whole genome shotgun (WGS) entry which is preliminary data.</text>
</comment>
<organism evidence="4 5">
    <name type="scientific">Mycobacterium botniense</name>
    <dbReference type="NCBI Taxonomy" id="84962"/>
    <lineage>
        <taxon>Bacteria</taxon>
        <taxon>Bacillati</taxon>
        <taxon>Actinomycetota</taxon>
        <taxon>Actinomycetes</taxon>
        <taxon>Mycobacteriales</taxon>
        <taxon>Mycobacteriaceae</taxon>
        <taxon>Mycobacterium</taxon>
    </lineage>
</organism>
<evidence type="ECO:0000256" key="1">
    <source>
        <dbReference type="ARBA" id="ARBA00022679"/>
    </source>
</evidence>
<protein>
    <recommendedName>
        <fullName evidence="3">PKS/mFAS DH domain-containing protein</fullName>
    </recommendedName>
</protein>
<feature type="region of interest" description="C-terminal hotdog fold" evidence="2">
    <location>
        <begin position="118"/>
        <end position="256"/>
    </location>
</feature>
<dbReference type="InterPro" id="IPR049900">
    <property type="entry name" value="PKS_mFAS_DH"/>
</dbReference>
<feature type="active site" description="Proton acceptor; for dehydratase activity" evidence="2">
    <location>
        <position position="16"/>
    </location>
</feature>
<dbReference type="InterPro" id="IPR049551">
    <property type="entry name" value="PKS_DH_C"/>
</dbReference>
<keyword evidence="1" id="KW-0808">Transferase</keyword>
<dbReference type="InterPro" id="IPR042104">
    <property type="entry name" value="PKS_dehydratase_sf"/>
</dbReference>
<keyword evidence="5" id="KW-1185">Reference proteome</keyword>
<dbReference type="PANTHER" id="PTHR43775">
    <property type="entry name" value="FATTY ACID SYNTHASE"/>
    <property type="match status" value="1"/>
</dbReference>
<dbReference type="AlphaFoldDB" id="A0A7I9Y178"/>
<dbReference type="InterPro" id="IPR020807">
    <property type="entry name" value="PKS_DH"/>
</dbReference>
<feature type="region of interest" description="N-terminal hotdog fold" evidence="2">
    <location>
        <begin position="1"/>
        <end position="106"/>
    </location>
</feature>
<dbReference type="InterPro" id="IPR049552">
    <property type="entry name" value="PKS_DH_N"/>
</dbReference>
<dbReference type="PROSITE" id="PS52019">
    <property type="entry name" value="PKS_MFAS_DH"/>
    <property type="match status" value="1"/>
</dbReference>